<reference evidence="1" key="1">
    <citation type="journal article" date="2015" name="Front. Microbiol.">
        <title>Combining genomic sequencing methods to explore viral diversity and reveal potential virus-host interactions.</title>
        <authorList>
            <person name="Chow C.E."/>
            <person name="Winget D.M."/>
            <person name="White R.A.III."/>
            <person name="Hallam S.J."/>
            <person name="Suttle C.A."/>
        </authorList>
    </citation>
    <scope>NUCLEOTIDE SEQUENCE</scope>
    <source>
        <strain evidence="1">Anoxic3_1</strain>
    </source>
</reference>
<proteinExistence type="predicted"/>
<organism evidence="1">
    <name type="scientific">uncultured marine virus</name>
    <dbReference type="NCBI Taxonomy" id="186617"/>
    <lineage>
        <taxon>Viruses</taxon>
        <taxon>environmental samples</taxon>
    </lineage>
</organism>
<accession>A0A0F7L3C0</accession>
<name>A0A0F7L3C0_9VIRU</name>
<reference evidence="1" key="2">
    <citation type="submission" date="2015-03" db="EMBL/GenBank/DDBJ databases">
        <authorList>
            <person name="Chow C.-E.T."/>
            <person name="Winget D.M."/>
            <person name="White R.A.III."/>
            <person name="Hallam S.J."/>
            <person name="Suttle C.A."/>
        </authorList>
    </citation>
    <scope>NUCLEOTIDE SEQUENCE</scope>
    <source>
        <strain evidence="1">Anoxic3_1</strain>
    </source>
</reference>
<dbReference type="EMBL" id="KR029577">
    <property type="protein sequence ID" value="AKH45947.1"/>
    <property type="molecule type" value="Genomic_DNA"/>
</dbReference>
<protein>
    <submittedName>
        <fullName evidence="1">Uncharacterized protein</fullName>
    </submittedName>
</protein>
<evidence type="ECO:0000313" key="1">
    <source>
        <dbReference type="EMBL" id="AKH45947.1"/>
    </source>
</evidence>
<sequence length="121" mass="13758">MTHFVAPPMLTYGTGAYLCRQVMNTTQTKKKQQWQVLYHQDCIGEVKAGGIPTNIIHVHEDNFDHLSQAQDYMRKNPMPPEDQEIHNGDYDLPLQEGDVLLSAVQVRGPVRCELKPQLNSV</sequence>